<dbReference type="Gene3D" id="3.30.360.10">
    <property type="entry name" value="Dihydrodipicolinate Reductase, domain 2"/>
    <property type="match status" value="1"/>
</dbReference>
<dbReference type="Pfam" id="PF02894">
    <property type="entry name" value="GFO_IDH_MocA_C"/>
    <property type="match status" value="1"/>
</dbReference>
<sequence length="244" mass="26399">CHDLDLMVWFMGRPASRVSSFGGLGHFRAAAAPEGVPERCTDGCPVQQDCPHDAERFYLGPDNEVARIWPWSDVSLDSTREARRRALETGRYGRCVYRCDNDVADHQVVAVEFAGGATASFTMQGLGSDEERSIRISGTRGELRGVLHSGVIEVSHHGVFGNERHEVGGSALGHYGGDGGLLDHFTEVLERQAGGEVEASGRVSLESHLIGFAAERARLSGSVIEMEGFRKEARDEPGCSLTEG</sequence>
<comment type="caution">
    <text evidence="2">The sequence shown here is derived from an EMBL/GenBank/DDBJ whole genome shotgun (WGS) entry which is preliminary data.</text>
</comment>
<dbReference type="InterPro" id="IPR051450">
    <property type="entry name" value="Gfo/Idh/MocA_Oxidoreductases"/>
</dbReference>
<accession>X0WMM4</accession>
<dbReference type="SUPFAM" id="SSF55347">
    <property type="entry name" value="Glyceraldehyde-3-phosphate dehydrogenase-like, C-terminal domain"/>
    <property type="match status" value="1"/>
</dbReference>
<gene>
    <name evidence="2" type="ORF">S01H1_68452</name>
</gene>
<reference evidence="2" key="1">
    <citation type="journal article" date="2014" name="Front. Microbiol.">
        <title>High frequency of phylogenetically diverse reductive dehalogenase-homologous genes in deep subseafloor sedimentary metagenomes.</title>
        <authorList>
            <person name="Kawai M."/>
            <person name="Futagami T."/>
            <person name="Toyoda A."/>
            <person name="Takaki Y."/>
            <person name="Nishi S."/>
            <person name="Hori S."/>
            <person name="Arai W."/>
            <person name="Tsubouchi T."/>
            <person name="Morono Y."/>
            <person name="Uchiyama I."/>
            <person name="Ito T."/>
            <person name="Fujiyama A."/>
            <person name="Inagaki F."/>
            <person name="Takami H."/>
        </authorList>
    </citation>
    <scope>NUCLEOTIDE SEQUENCE</scope>
    <source>
        <strain evidence="2">Expedition CK06-06</strain>
    </source>
</reference>
<dbReference type="InterPro" id="IPR004104">
    <property type="entry name" value="Gfo/Idh/MocA-like_OxRdtase_C"/>
</dbReference>
<proteinExistence type="predicted"/>
<evidence type="ECO:0000313" key="2">
    <source>
        <dbReference type="EMBL" id="GAG32234.1"/>
    </source>
</evidence>
<name>X0WMM4_9ZZZZ</name>
<organism evidence="2">
    <name type="scientific">marine sediment metagenome</name>
    <dbReference type="NCBI Taxonomy" id="412755"/>
    <lineage>
        <taxon>unclassified sequences</taxon>
        <taxon>metagenomes</taxon>
        <taxon>ecological metagenomes</taxon>
    </lineage>
</organism>
<dbReference type="PANTHER" id="PTHR43377:SF2">
    <property type="entry name" value="BINDING ROSSMANN FOLD OXIDOREDUCTASE, PUTATIVE (AFU_ORTHOLOGUE AFUA_4G00560)-RELATED"/>
    <property type="match status" value="1"/>
</dbReference>
<dbReference type="PANTHER" id="PTHR43377">
    <property type="entry name" value="BILIVERDIN REDUCTASE A"/>
    <property type="match status" value="1"/>
</dbReference>
<protein>
    <recommendedName>
        <fullName evidence="1">Gfo/Idh/MocA-like oxidoreductase C-terminal domain-containing protein</fullName>
    </recommendedName>
</protein>
<feature type="domain" description="Gfo/Idh/MocA-like oxidoreductase C-terminal" evidence="1">
    <location>
        <begin position="1"/>
        <end position="149"/>
    </location>
</feature>
<dbReference type="AlphaFoldDB" id="X0WMM4"/>
<dbReference type="EMBL" id="BARS01045398">
    <property type="protein sequence ID" value="GAG32234.1"/>
    <property type="molecule type" value="Genomic_DNA"/>
</dbReference>
<evidence type="ECO:0000259" key="1">
    <source>
        <dbReference type="Pfam" id="PF02894"/>
    </source>
</evidence>
<feature type="non-terminal residue" evidence="2">
    <location>
        <position position="1"/>
    </location>
</feature>